<dbReference type="Gene3D" id="3.40.1280.10">
    <property type="match status" value="1"/>
</dbReference>
<protein>
    <submittedName>
        <fullName evidence="4">RNA methyltransferase</fullName>
    </submittedName>
</protein>
<dbReference type="PANTHER" id="PTHR43191">
    <property type="entry name" value="RRNA METHYLTRANSFERASE 3"/>
    <property type="match status" value="1"/>
</dbReference>
<keyword evidence="2" id="KW-0808">Transferase</keyword>
<keyword evidence="1 4" id="KW-0489">Methyltransferase</keyword>
<dbReference type="Pfam" id="PF00588">
    <property type="entry name" value="SpoU_methylase"/>
    <property type="match status" value="1"/>
</dbReference>
<evidence type="ECO:0000313" key="4">
    <source>
        <dbReference type="EMBL" id="MBF4768295.1"/>
    </source>
</evidence>
<dbReference type="Proteomes" id="UP000660668">
    <property type="component" value="Unassembled WGS sequence"/>
</dbReference>
<evidence type="ECO:0000313" key="5">
    <source>
        <dbReference type="Proteomes" id="UP000660668"/>
    </source>
</evidence>
<feature type="domain" description="tRNA/rRNA methyltransferase SpoU type" evidence="3">
    <location>
        <begin position="99"/>
        <end position="240"/>
    </location>
</feature>
<dbReference type="GO" id="GO:0008173">
    <property type="term" value="F:RNA methyltransferase activity"/>
    <property type="evidence" value="ECO:0007669"/>
    <property type="project" value="InterPro"/>
</dbReference>
<dbReference type="GO" id="GO:0006396">
    <property type="term" value="P:RNA processing"/>
    <property type="evidence" value="ECO:0007669"/>
    <property type="project" value="InterPro"/>
</dbReference>
<dbReference type="InterPro" id="IPR001537">
    <property type="entry name" value="SpoU_MeTrfase"/>
</dbReference>
<comment type="caution">
    <text evidence="4">The sequence shown here is derived from an EMBL/GenBank/DDBJ whole genome shotgun (WGS) entry which is preliminary data.</text>
</comment>
<dbReference type="RefSeq" id="WP_194696451.1">
    <property type="nucleotide sequence ID" value="NZ_JADKPO010000013.1"/>
</dbReference>
<evidence type="ECO:0000259" key="3">
    <source>
        <dbReference type="Pfam" id="PF00588"/>
    </source>
</evidence>
<dbReference type="InterPro" id="IPR029028">
    <property type="entry name" value="Alpha/beta_knot_MTases"/>
</dbReference>
<keyword evidence="5" id="KW-1185">Reference proteome</keyword>
<evidence type="ECO:0000256" key="2">
    <source>
        <dbReference type="ARBA" id="ARBA00022679"/>
    </source>
</evidence>
<proteinExistence type="predicted"/>
<dbReference type="InterPro" id="IPR029026">
    <property type="entry name" value="tRNA_m1G_MTases_N"/>
</dbReference>
<dbReference type="SUPFAM" id="SSF75217">
    <property type="entry name" value="alpha/beta knot"/>
    <property type="match status" value="1"/>
</dbReference>
<dbReference type="AlphaFoldDB" id="A0A930VQW8"/>
<dbReference type="CDD" id="cd18095">
    <property type="entry name" value="SpoU-like_rRNA-MTase"/>
    <property type="match status" value="1"/>
</dbReference>
<accession>A0A930VQW8</accession>
<gene>
    <name evidence="4" type="ORF">ISU10_10995</name>
</gene>
<sequence length="247" mass="26442">MPTLSPAARLYSQARRNLLPRHERLVAVAGRWQHEYLAHLGIRPEVTLRCGEVAHDAALDISERALARVHPGLSAPALLSVVRLPEWRPAQVLRPDSRLVLVADGIEYAGNLGTLIRTADAAGADGLVLTNATCRLTHPKVFEASRGTVLTLPVLTYDSVARARRDLTAAGFTTYVADPAAAVDYLAVDYGPGKAAIVVGSEGSGVAAEWRTPDLTRVSIPMRGRADSLNVAASASVLLFDARARMR</sequence>
<evidence type="ECO:0000256" key="1">
    <source>
        <dbReference type="ARBA" id="ARBA00022603"/>
    </source>
</evidence>
<reference evidence="4" key="1">
    <citation type="submission" date="2020-11" db="EMBL/GenBank/DDBJ databases">
        <title>Nocardioides cynanchi sp. nov., isolated from soil of rhizosphere of Cynanchum wilfordii.</title>
        <authorList>
            <person name="Lee J.-S."/>
            <person name="Suh M.K."/>
            <person name="Kim J.-S."/>
        </authorList>
    </citation>
    <scope>NUCLEOTIDE SEQUENCE</scope>
    <source>
        <strain evidence="4">KCTC 19276</strain>
    </source>
</reference>
<name>A0A930VQW8_9ACTN</name>
<dbReference type="InterPro" id="IPR051259">
    <property type="entry name" value="rRNA_Methyltransferase"/>
</dbReference>
<dbReference type="GO" id="GO:0003723">
    <property type="term" value="F:RNA binding"/>
    <property type="evidence" value="ECO:0007669"/>
    <property type="project" value="InterPro"/>
</dbReference>
<dbReference type="EMBL" id="JADKPO010000013">
    <property type="protein sequence ID" value="MBF4768295.1"/>
    <property type="molecule type" value="Genomic_DNA"/>
</dbReference>
<dbReference type="PANTHER" id="PTHR43191:SF2">
    <property type="entry name" value="RRNA METHYLTRANSFERASE 3, MITOCHONDRIAL"/>
    <property type="match status" value="1"/>
</dbReference>
<dbReference type="GO" id="GO:0032259">
    <property type="term" value="P:methylation"/>
    <property type="evidence" value="ECO:0007669"/>
    <property type="project" value="UniProtKB-KW"/>
</dbReference>
<organism evidence="4 5">
    <name type="scientific">Nocardioides agariphilus</name>
    <dbReference type="NCBI Taxonomy" id="433664"/>
    <lineage>
        <taxon>Bacteria</taxon>
        <taxon>Bacillati</taxon>
        <taxon>Actinomycetota</taxon>
        <taxon>Actinomycetes</taxon>
        <taxon>Propionibacteriales</taxon>
        <taxon>Nocardioidaceae</taxon>
        <taxon>Nocardioides</taxon>
    </lineage>
</organism>